<feature type="transmembrane region" description="Helical" evidence="1">
    <location>
        <begin position="96"/>
        <end position="116"/>
    </location>
</feature>
<feature type="transmembrane region" description="Helical" evidence="1">
    <location>
        <begin position="122"/>
        <end position="141"/>
    </location>
</feature>
<accession>A0A317C317</accession>
<organism evidence="2 3">
    <name type="scientific">Leucothrix pacifica</name>
    <dbReference type="NCBI Taxonomy" id="1247513"/>
    <lineage>
        <taxon>Bacteria</taxon>
        <taxon>Pseudomonadati</taxon>
        <taxon>Pseudomonadota</taxon>
        <taxon>Gammaproteobacteria</taxon>
        <taxon>Thiotrichales</taxon>
        <taxon>Thiotrichaceae</taxon>
        <taxon>Leucothrix</taxon>
    </lineage>
</organism>
<comment type="caution">
    <text evidence="2">The sequence shown here is derived from an EMBL/GenBank/DDBJ whole genome shotgun (WGS) entry which is preliminary data.</text>
</comment>
<keyword evidence="1" id="KW-1133">Transmembrane helix</keyword>
<protein>
    <recommendedName>
        <fullName evidence="4">DUF4234 domain-containing protein</fullName>
    </recommendedName>
</protein>
<name>A0A317C317_9GAMM</name>
<proteinExistence type="predicted"/>
<dbReference type="RefSeq" id="WP_109839107.1">
    <property type="nucleotide sequence ID" value="NZ_QGKM01000069.1"/>
</dbReference>
<evidence type="ECO:0008006" key="4">
    <source>
        <dbReference type="Google" id="ProtNLM"/>
    </source>
</evidence>
<evidence type="ECO:0000256" key="1">
    <source>
        <dbReference type="SAM" id="Phobius"/>
    </source>
</evidence>
<sequence length="190" mass="21314">MTDHVNPYEAPKADLKSDLEVSAEQAYFFTASPVKLVVMSLCTFGFYELYWFYKNWVIIKHRAASNIMPVWRAVFAPFWGFAAFDEVNKAAVEHGVPTSLSAGWLGLAYLLLSITSNGPDPYWLLSIFSFAPMLGFNALAIEVNQKVEPEFRRNSDFTPWNVLAIVVGGSLLVLTLIGTFFVDVLDDIPF</sequence>
<dbReference type="OrthoDB" id="8750132at2"/>
<evidence type="ECO:0000313" key="2">
    <source>
        <dbReference type="EMBL" id="PWQ93035.1"/>
    </source>
</evidence>
<keyword evidence="1" id="KW-0472">Membrane</keyword>
<reference evidence="2 3" key="1">
    <citation type="submission" date="2018-05" db="EMBL/GenBank/DDBJ databases">
        <title>Leucothrix arctica sp. nov., isolated from Arctic seawater.</title>
        <authorList>
            <person name="Choi A."/>
            <person name="Baek K."/>
        </authorList>
    </citation>
    <scope>NUCLEOTIDE SEQUENCE [LARGE SCALE GENOMIC DNA]</scope>
    <source>
        <strain evidence="2 3">JCM 18388</strain>
    </source>
</reference>
<dbReference type="EMBL" id="QGKM01000069">
    <property type="protein sequence ID" value="PWQ93035.1"/>
    <property type="molecule type" value="Genomic_DNA"/>
</dbReference>
<dbReference type="AlphaFoldDB" id="A0A317C317"/>
<feature type="transmembrane region" description="Helical" evidence="1">
    <location>
        <begin position="162"/>
        <end position="182"/>
    </location>
</feature>
<keyword evidence="3" id="KW-1185">Reference proteome</keyword>
<feature type="transmembrane region" description="Helical" evidence="1">
    <location>
        <begin position="26"/>
        <end position="47"/>
    </location>
</feature>
<evidence type="ECO:0000313" key="3">
    <source>
        <dbReference type="Proteomes" id="UP000245539"/>
    </source>
</evidence>
<dbReference type="Proteomes" id="UP000245539">
    <property type="component" value="Unassembled WGS sequence"/>
</dbReference>
<gene>
    <name evidence="2" type="ORF">DKW60_18285</name>
</gene>
<keyword evidence="1" id="KW-0812">Transmembrane</keyword>